<name>A0A5C6U1U5_9BURK</name>
<organism evidence="3 4">
    <name type="scientific">Piscinibacter aquaticus</name>
    <dbReference type="NCBI Taxonomy" id="392597"/>
    <lineage>
        <taxon>Bacteria</taxon>
        <taxon>Pseudomonadati</taxon>
        <taxon>Pseudomonadota</taxon>
        <taxon>Betaproteobacteria</taxon>
        <taxon>Burkholderiales</taxon>
        <taxon>Sphaerotilaceae</taxon>
        <taxon>Piscinibacter</taxon>
    </lineage>
</organism>
<dbReference type="Proteomes" id="UP000321832">
    <property type="component" value="Unassembled WGS sequence"/>
</dbReference>
<dbReference type="SUPFAM" id="SSF109998">
    <property type="entry name" value="Triger factor/SurA peptide-binding domain-like"/>
    <property type="match status" value="1"/>
</dbReference>
<dbReference type="AlphaFoldDB" id="A0A5C6U1U5"/>
<dbReference type="EC" id="5.2.1.8" evidence="3"/>
<gene>
    <name evidence="3" type="primary">epsD</name>
    <name evidence="3" type="ORF">FSC37_18565</name>
</gene>
<keyword evidence="3" id="KW-0413">Isomerase</keyword>
<protein>
    <submittedName>
        <fullName evidence="3">Peptidyl-prolyl cis-trans isomerase, EpsD family</fullName>
        <ecNumber evidence="3">5.2.1.8</ecNumber>
    </submittedName>
</protein>
<accession>A0A5C6U1U5</accession>
<evidence type="ECO:0000313" key="3">
    <source>
        <dbReference type="EMBL" id="TXC67033.1"/>
    </source>
</evidence>
<reference evidence="3 4" key="1">
    <citation type="submission" date="2019-08" db="EMBL/GenBank/DDBJ databases">
        <authorList>
            <person name="Khan S.A."/>
            <person name="Jeon C.O."/>
            <person name="Jeong S.E."/>
        </authorList>
    </citation>
    <scope>NUCLEOTIDE SEQUENCE [LARGE SCALE GENOMIC DNA]</scope>
    <source>
        <strain evidence="4">IMCC1728</strain>
    </source>
</reference>
<feature type="signal peptide" evidence="1">
    <location>
        <begin position="1"/>
        <end position="24"/>
    </location>
</feature>
<feature type="chain" id="PRO_5022902564" evidence="1">
    <location>
        <begin position="25"/>
        <end position="292"/>
    </location>
</feature>
<proteinExistence type="predicted"/>
<dbReference type="Gene3D" id="1.10.8.1040">
    <property type="match status" value="1"/>
</dbReference>
<keyword evidence="1" id="KW-0732">Signal</keyword>
<dbReference type="GO" id="GO:0003755">
    <property type="term" value="F:peptidyl-prolyl cis-trans isomerase activity"/>
    <property type="evidence" value="ECO:0007669"/>
    <property type="project" value="UniProtKB-EC"/>
</dbReference>
<dbReference type="PROSITE" id="PS51257">
    <property type="entry name" value="PROKAR_LIPOPROTEIN"/>
    <property type="match status" value="1"/>
</dbReference>
<feature type="domain" description="PpiC" evidence="2">
    <location>
        <begin position="126"/>
        <end position="236"/>
    </location>
</feature>
<evidence type="ECO:0000256" key="1">
    <source>
        <dbReference type="SAM" id="SignalP"/>
    </source>
</evidence>
<evidence type="ECO:0000313" key="4">
    <source>
        <dbReference type="Proteomes" id="UP000321832"/>
    </source>
</evidence>
<evidence type="ECO:0000259" key="2">
    <source>
        <dbReference type="Pfam" id="PF13145"/>
    </source>
</evidence>
<keyword evidence="4" id="KW-1185">Reference proteome</keyword>
<dbReference type="InterPro" id="IPR000297">
    <property type="entry name" value="PPIase_PpiC"/>
</dbReference>
<dbReference type="EMBL" id="VOPW01000001">
    <property type="protein sequence ID" value="TXC67033.1"/>
    <property type="molecule type" value="Genomic_DNA"/>
</dbReference>
<dbReference type="Pfam" id="PF13145">
    <property type="entry name" value="Rotamase_2"/>
    <property type="match status" value="1"/>
</dbReference>
<dbReference type="InterPro" id="IPR027304">
    <property type="entry name" value="Trigger_fact/SurA_dom_sf"/>
</dbReference>
<dbReference type="InterPro" id="IPR014274">
    <property type="entry name" value="PPIase_EpsD"/>
</dbReference>
<dbReference type="NCBIfam" id="TIGR02925">
    <property type="entry name" value="cis_trans_EpsD"/>
    <property type="match status" value="1"/>
</dbReference>
<comment type="caution">
    <text evidence="3">The sequence shown here is derived from an EMBL/GenBank/DDBJ whole genome shotgun (WGS) entry which is preliminary data.</text>
</comment>
<sequence>MPHLRAAARTAAAAIAAALTLTLAACGGEAQRKADSQVAATVNDGELTVHQIETVLERQPRLAAGDGGGAARVLEGLIDQELAAQAAKSAKLDKDPRVVQRLEAARREILAQAWQESVAAKARGSSSEEIDRYYDAQPALFAQRRIYVLRETGLQADASELKTFVGKVAAVRTPEELVTLMQRAGLSGPSRVVAQAAEDLPLNLLAQIAALEPGRSIAFAQGGQGRVYTLLQAVQAPVDRRQAQGAISSYLVNLRKTEAIGEAMKKLRSEARIAYQGSFAASAPGAAASAAR</sequence>